<evidence type="ECO:0000313" key="4">
    <source>
        <dbReference type="Proteomes" id="UP000283543"/>
    </source>
</evidence>
<evidence type="ECO:0000256" key="1">
    <source>
        <dbReference type="ARBA" id="ARBA00001947"/>
    </source>
</evidence>
<dbReference type="InterPro" id="IPR050821">
    <property type="entry name" value="Cytosolic_carboxypeptidase"/>
</dbReference>
<dbReference type="Gene3D" id="3.40.630.10">
    <property type="entry name" value="Zn peptidases"/>
    <property type="match status" value="1"/>
</dbReference>
<dbReference type="AlphaFoldDB" id="A0A418CDC2"/>
<dbReference type="Proteomes" id="UP000283543">
    <property type="component" value="Unassembled WGS sequence"/>
</dbReference>
<feature type="compositionally biased region" description="Basic residues" evidence="2">
    <location>
        <begin position="195"/>
        <end position="222"/>
    </location>
</feature>
<evidence type="ECO:0000256" key="2">
    <source>
        <dbReference type="SAM" id="MobiDB-lite"/>
    </source>
</evidence>
<comment type="cofactor">
    <cofactor evidence="1">
        <name>Zn(2+)</name>
        <dbReference type="ChEBI" id="CHEBI:29105"/>
    </cofactor>
</comment>
<sequence>MFSFAHCNFKVQPSKRNTARVVVHQELGVINSYTLEASFCGPDFGGRKDTQFSIADLEAMGVHWCRTLLVYFDLTGEVAAAEQDAVATSNIPREPQPHDCSTDNLHAFTDHAATPASLTSTTLPTTEEQQLVTPHEANVDGRLLWNVNLLSACESEEGGLFEEVDMCCNDCDSDVSEAADDAIAPNHEVYAARPKKTTKKVKKTKKGKKAAGKKMKKPKKKNRKDDTYRGAEVVLKLSKSSAGAIVGASRSTPLCYLVCMT</sequence>
<accession>A0A418CDC2</accession>
<dbReference type="PANTHER" id="PTHR12756:SF45">
    <property type="entry name" value="CYTOSOLIC CARBOXYPEPTIDASE NNA1"/>
    <property type="match status" value="1"/>
</dbReference>
<dbReference type="VEuPathDB" id="FungiDB:H257_00944"/>
<feature type="region of interest" description="Disordered" evidence="2">
    <location>
        <begin position="195"/>
        <end position="227"/>
    </location>
</feature>
<organism evidence="3 4">
    <name type="scientific">Aphanomyces astaci</name>
    <name type="common">Crayfish plague agent</name>
    <dbReference type="NCBI Taxonomy" id="112090"/>
    <lineage>
        <taxon>Eukaryota</taxon>
        <taxon>Sar</taxon>
        <taxon>Stramenopiles</taxon>
        <taxon>Oomycota</taxon>
        <taxon>Saprolegniomycetes</taxon>
        <taxon>Saprolegniales</taxon>
        <taxon>Verrucalvaceae</taxon>
        <taxon>Aphanomyces</taxon>
    </lineage>
</organism>
<dbReference type="EMBL" id="QUTB01001869">
    <property type="protein sequence ID" value="RHY74704.1"/>
    <property type="molecule type" value="Genomic_DNA"/>
</dbReference>
<name>A0A418CDC2_APHAT</name>
<proteinExistence type="predicted"/>
<comment type="caution">
    <text evidence="3">The sequence shown here is derived from an EMBL/GenBank/DDBJ whole genome shotgun (WGS) entry which is preliminary data.</text>
</comment>
<dbReference type="PANTHER" id="PTHR12756">
    <property type="entry name" value="CYTOSOLIC CARBOXYPEPTIDASE"/>
    <property type="match status" value="1"/>
</dbReference>
<reference evidence="3 4" key="1">
    <citation type="submission" date="2018-08" db="EMBL/GenBank/DDBJ databases">
        <title>Aphanomyces genome sequencing and annotation.</title>
        <authorList>
            <person name="Minardi D."/>
            <person name="Oidtmann B."/>
            <person name="Van Der Giezen M."/>
            <person name="Studholme D.J."/>
        </authorList>
    </citation>
    <scope>NUCLEOTIDE SEQUENCE [LARGE SCALE GENOMIC DNA]</scope>
    <source>
        <strain evidence="3 4">Si</strain>
    </source>
</reference>
<protein>
    <submittedName>
        <fullName evidence="3">Uncharacterized protein</fullName>
    </submittedName>
</protein>
<evidence type="ECO:0000313" key="3">
    <source>
        <dbReference type="EMBL" id="RHY74704.1"/>
    </source>
</evidence>
<gene>
    <name evidence="3" type="ORF">DYB34_006447</name>
</gene>